<dbReference type="Proteomes" id="UP000587070">
    <property type="component" value="Unassembled WGS sequence"/>
</dbReference>
<proteinExistence type="predicted"/>
<dbReference type="EMBL" id="JACIGE010000008">
    <property type="protein sequence ID" value="MBB4248001.1"/>
    <property type="molecule type" value="Genomic_DNA"/>
</dbReference>
<evidence type="ECO:0000256" key="1">
    <source>
        <dbReference type="SAM" id="MobiDB-lite"/>
    </source>
</evidence>
<keyword evidence="3" id="KW-1185">Reference proteome</keyword>
<accession>A0A840G969</accession>
<comment type="caution">
    <text evidence="2">The sequence shown here is derived from an EMBL/GenBank/DDBJ whole genome shotgun (WGS) entry which is preliminary data.</text>
</comment>
<evidence type="ECO:0000313" key="3">
    <source>
        <dbReference type="Proteomes" id="UP000587070"/>
    </source>
</evidence>
<feature type="region of interest" description="Disordered" evidence="1">
    <location>
        <begin position="1"/>
        <end position="63"/>
    </location>
</feature>
<evidence type="ECO:0000313" key="2">
    <source>
        <dbReference type="EMBL" id="MBB4248001.1"/>
    </source>
</evidence>
<dbReference type="RefSeq" id="WP_153116868.1">
    <property type="nucleotide sequence ID" value="NZ_JACIGE010000008.1"/>
</dbReference>
<protein>
    <submittedName>
        <fullName evidence="2">Uncharacterized protein</fullName>
    </submittedName>
</protein>
<dbReference type="AlphaFoldDB" id="A0A840G969"/>
<dbReference type="InterPro" id="IPR029058">
    <property type="entry name" value="AB_hydrolase_fold"/>
</dbReference>
<feature type="compositionally biased region" description="Low complexity" evidence="1">
    <location>
        <begin position="54"/>
        <end position="63"/>
    </location>
</feature>
<feature type="compositionally biased region" description="Polar residues" evidence="1">
    <location>
        <begin position="1"/>
        <end position="17"/>
    </location>
</feature>
<dbReference type="Gene3D" id="3.40.50.1820">
    <property type="entry name" value="alpha/beta hydrolase"/>
    <property type="match status" value="1"/>
</dbReference>
<organism evidence="2 3">
    <name type="scientific">Rhodocyclus tenuis</name>
    <name type="common">Rhodospirillum tenue</name>
    <dbReference type="NCBI Taxonomy" id="1066"/>
    <lineage>
        <taxon>Bacteria</taxon>
        <taxon>Pseudomonadati</taxon>
        <taxon>Pseudomonadota</taxon>
        <taxon>Betaproteobacteria</taxon>
        <taxon>Rhodocyclales</taxon>
        <taxon>Rhodocyclaceae</taxon>
        <taxon>Rhodocyclus</taxon>
    </lineage>
</organism>
<reference evidence="2 3" key="1">
    <citation type="submission" date="2020-08" db="EMBL/GenBank/DDBJ databases">
        <title>Genome sequencing of Purple Non-Sulfur Bacteria from various extreme environments.</title>
        <authorList>
            <person name="Mayer M."/>
        </authorList>
    </citation>
    <scope>NUCLEOTIDE SEQUENCE [LARGE SCALE GENOMIC DNA]</scope>
    <source>
        <strain evidence="2 3">2761</strain>
    </source>
</reference>
<name>A0A840G969_RHOTE</name>
<sequence>MTTQNPTATERQDSASSADEALSPALTGGAEPAADGGTSLKEAPDWPDEPPSDRAASAPPLLPGRLSLPGQARALIILAATDAMFSQELLQLAGALNAAGMATVIEEVLTPDEARFANLHHNTPLLTQRLLDLLALIEQRYVEGGLPVLPIGIYAVGDVSPAAVRAAAQRDRDVGALVCRSGMIDLAGLLYLRTLAAPLLHIVGEQAESQRPARRALARVEAPNELCPLADGDAQTLPATAFAALTSLTLGWFISHLQQPGQQPS</sequence>
<gene>
    <name evidence="2" type="ORF">GGD90_002387</name>
</gene>